<dbReference type="CDD" id="cd00882">
    <property type="entry name" value="Ras_like_GTPase"/>
    <property type="match status" value="1"/>
</dbReference>
<dbReference type="EMBL" id="LO018304">
    <property type="protein sequence ID" value="CUM60072.1"/>
    <property type="molecule type" value="Genomic_DNA"/>
</dbReference>
<dbReference type="InterPro" id="IPR006073">
    <property type="entry name" value="GTP-bd"/>
</dbReference>
<dbReference type="GO" id="GO:0002098">
    <property type="term" value="P:tRNA wobble uridine modification"/>
    <property type="evidence" value="ECO:0007669"/>
    <property type="project" value="TreeGrafter"/>
</dbReference>
<gene>
    <name evidence="2" type="ORF">PLAM_2106</name>
</gene>
<name>A0A1J1JEY1_PLAAG</name>
<organism evidence="2">
    <name type="scientific">Planktothrix agardhii</name>
    <name type="common">Oscillatoria agardhii</name>
    <dbReference type="NCBI Taxonomy" id="1160"/>
    <lineage>
        <taxon>Bacteria</taxon>
        <taxon>Bacillati</taxon>
        <taxon>Cyanobacteriota</taxon>
        <taxon>Cyanophyceae</taxon>
        <taxon>Oscillatoriophycideae</taxon>
        <taxon>Oscillatoriales</taxon>
        <taxon>Microcoleaceae</taxon>
        <taxon>Planktothrix</taxon>
    </lineage>
</organism>
<dbReference type="GO" id="GO:0005525">
    <property type="term" value="F:GTP binding"/>
    <property type="evidence" value="ECO:0007669"/>
    <property type="project" value="InterPro"/>
</dbReference>
<evidence type="ECO:0000259" key="1">
    <source>
        <dbReference type="Pfam" id="PF01926"/>
    </source>
</evidence>
<dbReference type="AlphaFoldDB" id="A0A1J1JEY1"/>
<dbReference type="PANTHER" id="PTHR42714:SF2">
    <property type="entry name" value="TRNA MODIFICATION GTPASE GTPBP3, MITOCHONDRIAL"/>
    <property type="match status" value="1"/>
</dbReference>
<dbReference type="Pfam" id="PF01926">
    <property type="entry name" value="MMR_HSR1"/>
    <property type="match status" value="1"/>
</dbReference>
<proteinExistence type="predicted"/>
<dbReference type="SUPFAM" id="SSF52540">
    <property type="entry name" value="P-loop containing nucleoside triphosphate hydrolases"/>
    <property type="match status" value="1"/>
</dbReference>
<sequence length="416" mass="46969">MAEVKNHPTESLLTDVLKLIDSLPNFPKKKDITSQLGDLLDYIRELRPPRIMIIGRCKSGKSSLINAIFGKKVAKISEIEPQTGKAEWKFYKTSQTTGSPVLHILDTRGFQEAKTPNEDPDSRSTPMDSILKAVNEHCPDLILFLCEATSVNVAVQEDINILEEGYQHIYQKYHRKLPLIGVVTKCDHLEPFNGWTQLNEAQKEKRTEQSVQQWRNHLNKKDIWRYHFLDVIPIVSYARYGEEDYADIEPNGDYRWNIDKLVDILLKRLPQEAKVCFARDLKIKEFQEKCAIAVIDTCALMCASLAVVPIPFAATPIVAGIHTMMVTSIGYLSGQERPEETIKDFFLTAGVGAGTDFSLRTIAQELSKLIPGYGNMANAAAVVLATRAIGHTAIQFFIYQRSSEEVKTEMRAIKIE</sequence>
<evidence type="ECO:0000313" key="2">
    <source>
        <dbReference type="EMBL" id="CUM60072.1"/>
    </source>
</evidence>
<protein>
    <recommendedName>
        <fullName evidence="1">G domain-containing protein</fullName>
    </recommendedName>
</protein>
<dbReference type="Gene3D" id="3.40.50.300">
    <property type="entry name" value="P-loop containing nucleotide triphosphate hydrolases"/>
    <property type="match status" value="1"/>
</dbReference>
<dbReference type="PANTHER" id="PTHR42714">
    <property type="entry name" value="TRNA MODIFICATION GTPASE GTPBP3"/>
    <property type="match status" value="1"/>
</dbReference>
<reference evidence="2" key="1">
    <citation type="submission" date="2015-09" db="EMBL/GenBank/DDBJ databases">
        <authorList>
            <person name="Jackson K.R."/>
            <person name="Lunt B.L."/>
            <person name="Fisher J.N.B."/>
            <person name="Gardner A.V."/>
            <person name="Bailey M.E."/>
            <person name="Deus L.M."/>
            <person name="Earl A.S."/>
            <person name="Gibby P.D."/>
            <person name="Hartmann K.A."/>
            <person name="Liu J.E."/>
            <person name="Manci A.M."/>
            <person name="Nielsen D.A."/>
            <person name="Solomon M.B."/>
            <person name="Breakwell D.P."/>
            <person name="Burnett S.H."/>
            <person name="Grose J.H."/>
        </authorList>
    </citation>
    <scope>NUCLEOTIDE SEQUENCE</scope>
    <source>
        <strain evidence="2">7805</strain>
    </source>
</reference>
<dbReference type="InterPro" id="IPR027417">
    <property type="entry name" value="P-loop_NTPase"/>
</dbReference>
<dbReference type="GO" id="GO:0030488">
    <property type="term" value="P:tRNA methylation"/>
    <property type="evidence" value="ECO:0007669"/>
    <property type="project" value="TreeGrafter"/>
</dbReference>
<dbReference type="GO" id="GO:0005829">
    <property type="term" value="C:cytosol"/>
    <property type="evidence" value="ECO:0007669"/>
    <property type="project" value="TreeGrafter"/>
</dbReference>
<dbReference type="RefSeq" id="WP_235766129.1">
    <property type="nucleotide sequence ID" value="NZ_LR882944.1"/>
</dbReference>
<accession>A0A1J1JEY1</accession>
<feature type="domain" description="G" evidence="1">
    <location>
        <begin position="50"/>
        <end position="171"/>
    </location>
</feature>